<proteinExistence type="predicted"/>
<dbReference type="Proteomes" id="UP000295573">
    <property type="component" value="Unassembled WGS sequence"/>
</dbReference>
<feature type="domain" description="Orc1-like AAA ATPase" evidence="1">
    <location>
        <begin position="13"/>
        <end position="73"/>
    </location>
</feature>
<dbReference type="SUPFAM" id="SSF52540">
    <property type="entry name" value="P-loop containing nucleoside triphosphate hydrolases"/>
    <property type="match status" value="1"/>
</dbReference>
<evidence type="ECO:0000259" key="1">
    <source>
        <dbReference type="Pfam" id="PF13191"/>
    </source>
</evidence>
<sequence length="79" mass="7915">MGGGPGAQLSGIAGRVEEGKVLAAAISAAAGEQPCAVFVHGEAGVGKTRLVRAVCDQAAANGAAILWGRCVRWTRPTSR</sequence>
<gene>
    <name evidence="2" type="ORF">EV646_10312</name>
</gene>
<keyword evidence="3" id="KW-1185">Reference proteome</keyword>
<dbReference type="Gene3D" id="3.40.50.300">
    <property type="entry name" value="P-loop containing nucleotide triphosphate hydrolases"/>
    <property type="match status" value="1"/>
</dbReference>
<dbReference type="InterPro" id="IPR027417">
    <property type="entry name" value="P-loop_NTPase"/>
</dbReference>
<reference evidence="2 3" key="1">
    <citation type="journal article" date="2015" name="Stand. Genomic Sci.">
        <title>Genomic Encyclopedia of Bacterial and Archaeal Type Strains, Phase III: the genomes of soil and plant-associated and newly described type strains.</title>
        <authorList>
            <person name="Whitman W.B."/>
            <person name="Woyke T."/>
            <person name="Klenk H.P."/>
            <person name="Zhou Y."/>
            <person name="Lilburn T.G."/>
            <person name="Beck B.J."/>
            <person name="De Vos P."/>
            <person name="Vandamme P."/>
            <person name="Eisen J.A."/>
            <person name="Garrity G."/>
            <person name="Hugenholtz P."/>
            <person name="Kyrpides N.C."/>
        </authorList>
    </citation>
    <scope>NUCLEOTIDE SEQUENCE [LARGE SCALE GENOMIC DNA]</scope>
    <source>
        <strain evidence="2 3">VKM Ac-2541</strain>
    </source>
</reference>
<dbReference type="OrthoDB" id="5476461at2"/>
<dbReference type="AlphaFoldDB" id="A0A4R2J128"/>
<dbReference type="EMBL" id="SLWR01000003">
    <property type="protein sequence ID" value="TCO49035.1"/>
    <property type="molecule type" value="Genomic_DNA"/>
</dbReference>
<evidence type="ECO:0000313" key="3">
    <source>
        <dbReference type="Proteomes" id="UP000295573"/>
    </source>
</evidence>
<organism evidence="2 3">
    <name type="scientific">Kribbella antiqua</name>
    <dbReference type="NCBI Taxonomy" id="2512217"/>
    <lineage>
        <taxon>Bacteria</taxon>
        <taxon>Bacillati</taxon>
        <taxon>Actinomycetota</taxon>
        <taxon>Actinomycetes</taxon>
        <taxon>Propionibacteriales</taxon>
        <taxon>Kribbellaceae</taxon>
        <taxon>Kribbella</taxon>
    </lineage>
</organism>
<protein>
    <submittedName>
        <fullName evidence="2">AAA ATPase-like protein</fullName>
    </submittedName>
</protein>
<dbReference type="RefSeq" id="WP_158290927.1">
    <property type="nucleotide sequence ID" value="NZ_SLWR01000003.1"/>
</dbReference>
<dbReference type="Pfam" id="PF13191">
    <property type="entry name" value="AAA_16"/>
    <property type="match status" value="1"/>
</dbReference>
<accession>A0A4R2J128</accession>
<name>A0A4R2J128_9ACTN</name>
<dbReference type="InterPro" id="IPR041664">
    <property type="entry name" value="AAA_16"/>
</dbReference>
<evidence type="ECO:0000313" key="2">
    <source>
        <dbReference type="EMBL" id="TCO49035.1"/>
    </source>
</evidence>
<comment type="caution">
    <text evidence="2">The sequence shown here is derived from an EMBL/GenBank/DDBJ whole genome shotgun (WGS) entry which is preliminary data.</text>
</comment>